<organism evidence="4 5">
    <name type="scientific">Crenothrix polyspora</name>
    <dbReference type="NCBI Taxonomy" id="360316"/>
    <lineage>
        <taxon>Bacteria</taxon>
        <taxon>Pseudomonadati</taxon>
        <taxon>Pseudomonadota</taxon>
        <taxon>Gammaproteobacteria</taxon>
        <taxon>Methylococcales</taxon>
        <taxon>Crenotrichaceae</taxon>
        <taxon>Crenothrix</taxon>
    </lineage>
</organism>
<dbReference type="Gene3D" id="1.10.10.2690">
    <property type="match status" value="1"/>
</dbReference>
<evidence type="ECO:0000259" key="3">
    <source>
        <dbReference type="Pfam" id="PF16509"/>
    </source>
</evidence>
<keyword evidence="2" id="KW-0804">Transcription</keyword>
<accession>A0A1R4HE27</accession>
<evidence type="ECO:0000313" key="5">
    <source>
        <dbReference type="Proteomes" id="UP000195667"/>
    </source>
</evidence>
<dbReference type="OrthoDB" id="5956497at2"/>
<keyword evidence="5" id="KW-1185">Reference proteome</keyword>
<dbReference type="RefSeq" id="WP_087144239.1">
    <property type="nucleotide sequence ID" value="NZ_FUKI01000129.1"/>
</dbReference>
<name>A0A1R4HE27_9GAMM</name>
<sequence length="99" mass="11275">MQLSEFLKTANSTRMTQRTKDAARLVLVDGMRYIDAAKQMEMKRQQVEDAVSRIEAAYKAAQGIPEEWECITVCVPPERVAEVREIERQSMRTAGLSIN</sequence>
<gene>
    <name evidence="4" type="ORF">CRENPOLYSF1_520007</name>
</gene>
<proteinExistence type="predicted"/>
<dbReference type="Pfam" id="PF16509">
    <property type="entry name" value="KORA"/>
    <property type="match status" value="1"/>
</dbReference>
<dbReference type="AlphaFoldDB" id="A0A1R4HE27"/>
<dbReference type="InterPro" id="IPR053721">
    <property type="entry name" value="Fimbrial_Adhesin_Reg"/>
</dbReference>
<protein>
    <submittedName>
        <fullName evidence="4">Putative TrfB transcriptional repressor protein</fullName>
    </submittedName>
</protein>
<feature type="domain" description="TrfB transcriptional repressor protein" evidence="3">
    <location>
        <begin position="4"/>
        <end position="85"/>
    </location>
</feature>
<dbReference type="EMBL" id="FUKI01000129">
    <property type="protein sequence ID" value="SJM94281.1"/>
    <property type="molecule type" value="Genomic_DNA"/>
</dbReference>
<evidence type="ECO:0000256" key="1">
    <source>
        <dbReference type="ARBA" id="ARBA00023015"/>
    </source>
</evidence>
<dbReference type="Proteomes" id="UP000195667">
    <property type="component" value="Unassembled WGS sequence"/>
</dbReference>
<reference evidence="5" key="1">
    <citation type="submission" date="2017-02" db="EMBL/GenBank/DDBJ databases">
        <authorList>
            <person name="Daims H."/>
        </authorList>
    </citation>
    <scope>NUCLEOTIDE SEQUENCE [LARGE SCALE GENOMIC DNA]</scope>
</reference>
<evidence type="ECO:0000256" key="2">
    <source>
        <dbReference type="ARBA" id="ARBA00023163"/>
    </source>
</evidence>
<keyword evidence="1" id="KW-0805">Transcription regulation</keyword>
<dbReference type="InterPro" id="IPR032428">
    <property type="entry name" value="TrfB"/>
</dbReference>
<evidence type="ECO:0000313" key="4">
    <source>
        <dbReference type="EMBL" id="SJM94281.1"/>
    </source>
</evidence>